<feature type="signal peptide" evidence="2">
    <location>
        <begin position="1"/>
        <end position="17"/>
    </location>
</feature>
<dbReference type="OrthoDB" id="1921208at2759"/>
<dbReference type="CDD" id="cd00920">
    <property type="entry name" value="Cupredoxin"/>
    <property type="match status" value="1"/>
</dbReference>
<keyword evidence="2" id="KW-0732">Signal</keyword>
<evidence type="ECO:0000256" key="1">
    <source>
        <dbReference type="SAM" id="MobiDB-lite"/>
    </source>
</evidence>
<comment type="caution">
    <text evidence="3">The sequence shown here is derived from an EMBL/GenBank/DDBJ whole genome shotgun (WGS) entry which is preliminary data.</text>
</comment>
<proteinExistence type="predicted"/>
<feature type="compositionally biased region" description="Gly residues" evidence="1">
    <location>
        <begin position="265"/>
        <end position="274"/>
    </location>
</feature>
<dbReference type="PANTHER" id="PTHR34883">
    <property type="entry name" value="SERINE-RICH PROTEIN, PUTATIVE-RELATED-RELATED"/>
    <property type="match status" value="1"/>
</dbReference>
<dbReference type="AlphaFoldDB" id="A0A179FZF3"/>
<dbReference type="RefSeq" id="XP_018147593.1">
    <property type="nucleotide sequence ID" value="XM_018282919.1"/>
</dbReference>
<dbReference type="InterPro" id="IPR052953">
    <property type="entry name" value="Ser-rich/MCO-related"/>
</dbReference>
<reference evidence="3 4" key="1">
    <citation type="journal article" date="2016" name="PLoS Pathog.">
        <title>Biosynthesis of antibiotic leucinostatins in bio-control fungus Purpureocillium lilacinum and their inhibition on phytophthora revealed by genome mining.</title>
        <authorList>
            <person name="Wang G."/>
            <person name="Liu Z."/>
            <person name="Lin R."/>
            <person name="Li E."/>
            <person name="Mao Z."/>
            <person name="Ling J."/>
            <person name="Yang Y."/>
            <person name="Yin W.B."/>
            <person name="Xie B."/>
        </authorList>
    </citation>
    <scope>NUCLEOTIDE SEQUENCE [LARGE SCALE GENOMIC DNA]</scope>
    <source>
        <strain evidence="3">170</strain>
    </source>
</reference>
<protein>
    <submittedName>
        <fullName evidence="3">Serine-threonine rich protein</fullName>
    </submittedName>
</protein>
<organism evidence="3 4">
    <name type="scientific">Pochonia chlamydosporia 170</name>
    <dbReference type="NCBI Taxonomy" id="1380566"/>
    <lineage>
        <taxon>Eukaryota</taxon>
        <taxon>Fungi</taxon>
        <taxon>Dikarya</taxon>
        <taxon>Ascomycota</taxon>
        <taxon>Pezizomycotina</taxon>
        <taxon>Sordariomycetes</taxon>
        <taxon>Hypocreomycetidae</taxon>
        <taxon>Hypocreales</taxon>
        <taxon>Clavicipitaceae</taxon>
        <taxon>Pochonia</taxon>
    </lineage>
</organism>
<dbReference type="KEGG" id="pchm:VFPPC_03418"/>
<evidence type="ECO:0000313" key="3">
    <source>
        <dbReference type="EMBL" id="OAQ71056.1"/>
    </source>
</evidence>
<dbReference type="PANTHER" id="PTHR34883:SF4">
    <property type="entry name" value="CUPREDOXIN"/>
    <property type="match status" value="1"/>
</dbReference>
<feature type="chain" id="PRO_5008102175" evidence="2">
    <location>
        <begin position="18"/>
        <end position="319"/>
    </location>
</feature>
<sequence length="319" mass="32003">MKFSTTLSLAVAPLAMARRVANVFPPQNLPRNVDTELSERGVTVIKGMRGSGISLNALTEVVIIWANPGNGASTTTINQQVTVTKTVTAGAGGQATVINGATTTIKEGQTATIPGRGASHTVKVGGPGGLAFQPDQLNKVPVGDTVVFEFLSQNHTVTQSPFDTPCKAMAGGMDSGFLANPNNTVSPPPQVAMQVMTDKPLWFYCRQKGHCGKGMVFSINPTAEKTQAMFQGLAIAQNGTGSGTPITGGQQSGAPPPPAQSSGAPTGGSGAVPGQGTVGADGSCQCIASCDSGAFPAAVQGVGAFGGMGGGLPVSMGSM</sequence>
<dbReference type="GeneID" id="28846913"/>
<dbReference type="STRING" id="1380566.A0A179FZF3"/>
<keyword evidence="4" id="KW-1185">Reference proteome</keyword>
<dbReference type="Gene3D" id="2.60.40.420">
    <property type="entry name" value="Cupredoxins - blue copper proteins"/>
    <property type="match status" value="1"/>
</dbReference>
<dbReference type="EMBL" id="LSBJ02000002">
    <property type="protein sequence ID" value="OAQ71056.1"/>
    <property type="molecule type" value="Genomic_DNA"/>
</dbReference>
<dbReference type="Proteomes" id="UP000078397">
    <property type="component" value="Unassembled WGS sequence"/>
</dbReference>
<dbReference type="SUPFAM" id="SSF49503">
    <property type="entry name" value="Cupredoxins"/>
    <property type="match status" value="1"/>
</dbReference>
<accession>A0A179FZF3</accession>
<dbReference type="InterPro" id="IPR008972">
    <property type="entry name" value="Cupredoxin"/>
</dbReference>
<name>A0A179FZF3_METCM</name>
<evidence type="ECO:0000313" key="4">
    <source>
        <dbReference type="Proteomes" id="UP000078397"/>
    </source>
</evidence>
<evidence type="ECO:0000256" key="2">
    <source>
        <dbReference type="SAM" id="SignalP"/>
    </source>
</evidence>
<gene>
    <name evidence="3" type="ORF">VFPPC_03418</name>
</gene>
<feature type="region of interest" description="Disordered" evidence="1">
    <location>
        <begin position="239"/>
        <end position="274"/>
    </location>
</feature>